<evidence type="ECO:0000256" key="1">
    <source>
        <dbReference type="SAM" id="MobiDB-lite"/>
    </source>
</evidence>
<organism evidence="2 3">
    <name type="scientific">Inquilinus limosus MP06</name>
    <dbReference type="NCBI Taxonomy" id="1398085"/>
    <lineage>
        <taxon>Bacteria</taxon>
        <taxon>Pseudomonadati</taxon>
        <taxon>Pseudomonadota</taxon>
        <taxon>Alphaproteobacteria</taxon>
        <taxon>Rhodospirillales</taxon>
        <taxon>Rhodospirillaceae</taxon>
        <taxon>Inquilinus</taxon>
    </lineage>
</organism>
<comment type="caution">
    <text evidence="2">The sequence shown here is derived from an EMBL/GenBank/DDBJ whole genome shotgun (WGS) entry which is preliminary data.</text>
</comment>
<protein>
    <submittedName>
        <fullName evidence="2">Uncharacterized protein</fullName>
    </submittedName>
</protein>
<evidence type="ECO:0000313" key="3">
    <source>
        <dbReference type="Proteomes" id="UP000029995"/>
    </source>
</evidence>
<dbReference type="EMBL" id="JANX01000036">
    <property type="protein sequence ID" value="KGM35294.1"/>
    <property type="molecule type" value="Genomic_DNA"/>
</dbReference>
<feature type="compositionally biased region" description="Low complexity" evidence="1">
    <location>
        <begin position="91"/>
        <end position="105"/>
    </location>
</feature>
<feature type="compositionally biased region" description="Low complexity" evidence="1">
    <location>
        <begin position="72"/>
        <end position="84"/>
    </location>
</feature>
<sequence>MRRCARRVITTPACGARTGTPPPSSPGRTRIVASRSPASTRSPGLRAKEIAPPAGALTISTQSSGTAGPDQPASGPASPATTPRPARKRNSPSASDSAKPASTSAMPRSSTVDTARPARSPLRSQGARQASSKAPPPSPSHSSTVSARIAAARSVMAGHSAVGM</sequence>
<evidence type="ECO:0000313" key="2">
    <source>
        <dbReference type="EMBL" id="KGM35294.1"/>
    </source>
</evidence>
<gene>
    <name evidence="2" type="ORF">P409_05350</name>
</gene>
<accession>A0A0A0DB16</accession>
<dbReference type="Proteomes" id="UP000029995">
    <property type="component" value="Unassembled WGS sequence"/>
</dbReference>
<proteinExistence type="predicted"/>
<dbReference type="AlphaFoldDB" id="A0A0A0DB16"/>
<name>A0A0A0DB16_9PROT</name>
<feature type="region of interest" description="Disordered" evidence="1">
    <location>
        <begin position="1"/>
        <end position="164"/>
    </location>
</feature>
<reference evidence="2 3" key="1">
    <citation type="submission" date="2014-01" db="EMBL/GenBank/DDBJ databases">
        <title>Genome sequence determination for a cystic fibrosis isolate, Inquilinus limosus.</title>
        <authorList>
            <person name="Pino M."/>
            <person name="Di Conza J."/>
            <person name="Gutkind G."/>
        </authorList>
    </citation>
    <scope>NUCLEOTIDE SEQUENCE [LARGE SCALE GENOMIC DNA]</scope>
    <source>
        <strain evidence="2 3">MP06</strain>
    </source>
</reference>